<proteinExistence type="predicted"/>
<protein>
    <submittedName>
        <fullName evidence="1">Uncharacterized protein</fullName>
    </submittedName>
</protein>
<comment type="caution">
    <text evidence="1">The sequence shown here is derived from an EMBL/GenBank/DDBJ whole genome shotgun (WGS) entry which is preliminary data.</text>
</comment>
<evidence type="ECO:0000313" key="2">
    <source>
        <dbReference type="Proteomes" id="UP001056120"/>
    </source>
</evidence>
<reference evidence="2" key="1">
    <citation type="journal article" date="2022" name="Mol. Ecol. Resour.">
        <title>The genomes of chicory, endive, great burdock and yacon provide insights into Asteraceae palaeo-polyploidization history and plant inulin production.</title>
        <authorList>
            <person name="Fan W."/>
            <person name="Wang S."/>
            <person name="Wang H."/>
            <person name="Wang A."/>
            <person name="Jiang F."/>
            <person name="Liu H."/>
            <person name="Zhao H."/>
            <person name="Xu D."/>
            <person name="Zhang Y."/>
        </authorList>
    </citation>
    <scope>NUCLEOTIDE SEQUENCE [LARGE SCALE GENOMIC DNA]</scope>
    <source>
        <strain evidence="2">cv. Yunnan</strain>
    </source>
</reference>
<evidence type="ECO:0000313" key="1">
    <source>
        <dbReference type="EMBL" id="KAI3683579.1"/>
    </source>
</evidence>
<sequence>MANQHHLFLFKSSLIMMILFITCVSGKRFGTTNFGAKNTFLPTKVDVENARSLQEYEVYNYTQTLDHFNFKPESYKTFQQRYVINRKYWGGPTKSFPIFLYTGAENSIMLDIYFSGFETVLASRFKGLLVYVEHRYYGTSMPFGSDDEAYKNANTLGFFSSEQALADYAQITIDVKKNLSAEDCPVIAIGGSYGGMLASWFRLKYPHIVYGSLASSAPILYFLGLTPENGYAVVVSKDFNSTSTSCYNTIRESWFEIDRVAAQPDGLSILSKTFNTCLPLNTTQDLKNRIKLRYKLMAQYDKPSDNYLLTFCNATDRAVENTYILDKIMAGFNAIYGKRCMYIYDFGLQNYSGWDWQSCTEMVMPMGNGENDTMFQADPFDLNEYTKECKQVFGVTPRPYWIPIQFGGYGIKTVLEKFASNIIFSNGLRDPYSSGGVLQNISDSVVALYTEEGHHCLDLSAPNDTADPDWLKAQRNAEIHTIEGWLSKYKVPINAN</sequence>
<dbReference type="Proteomes" id="UP001056120">
    <property type="component" value="Linkage Group LG28"/>
</dbReference>
<accession>A0ACB8YEB2</accession>
<dbReference type="EMBL" id="CM042045">
    <property type="protein sequence ID" value="KAI3683579.1"/>
    <property type="molecule type" value="Genomic_DNA"/>
</dbReference>
<keyword evidence="2" id="KW-1185">Reference proteome</keyword>
<name>A0ACB8YEB2_9ASTR</name>
<reference evidence="1 2" key="2">
    <citation type="journal article" date="2022" name="Mol. Ecol. Resour.">
        <title>The genomes of chicory, endive, great burdock and yacon provide insights into Asteraceae paleo-polyploidization history and plant inulin production.</title>
        <authorList>
            <person name="Fan W."/>
            <person name="Wang S."/>
            <person name="Wang H."/>
            <person name="Wang A."/>
            <person name="Jiang F."/>
            <person name="Liu H."/>
            <person name="Zhao H."/>
            <person name="Xu D."/>
            <person name="Zhang Y."/>
        </authorList>
    </citation>
    <scope>NUCLEOTIDE SEQUENCE [LARGE SCALE GENOMIC DNA]</scope>
    <source>
        <strain evidence="2">cv. Yunnan</strain>
        <tissue evidence="1">Leaves</tissue>
    </source>
</reference>
<organism evidence="1 2">
    <name type="scientific">Smallanthus sonchifolius</name>
    <dbReference type="NCBI Taxonomy" id="185202"/>
    <lineage>
        <taxon>Eukaryota</taxon>
        <taxon>Viridiplantae</taxon>
        <taxon>Streptophyta</taxon>
        <taxon>Embryophyta</taxon>
        <taxon>Tracheophyta</taxon>
        <taxon>Spermatophyta</taxon>
        <taxon>Magnoliopsida</taxon>
        <taxon>eudicotyledons</taxon>
        <taxon>Gunneridae</taxon>
        <taxon>Pentapetalae</taxon>
        <taxon>asterids</taxon>
        <taxon>campanulids</taxon>
        <taxon>Asterales</taxon>
        <taxon>Asteraceae</taxon>
        <taxon>Asteroideae</taxon>
        <taxon>Heliantheae alliance</taxon>
        <taxon>Millerieae</taxon>
        <taxon>Smallanthus</taxon>
    </lineage>
</organism>
<gene>
    <name evidence="1" type="ORF">L1987_84087</name>
</gene>